<comment type="caution">
    <text evidence="2">The sequence shown here is derived from an EMBL/GenBank/DDBJ whole genome shotgun (WGS) entry which is preliminary data.</text>
</comment>
<organism evidence="2">
    <name type="scientific">Tanacetum cinerariifolium</name>
    <name type="common">Dalmatian daisy</name>
    <name type="synonym">Chrysanthemum cinerariifolium</name>
    <dbReference type="NCBI Taxonomy" id="118510"/>
    <lineage>
        <taxon>Eukaryota</taxon>
        <taxon>Viridiplantae</taxon>
        <taxon>Streptophyta</taxon>
        <taxon>Embryophyta</taxon>
        <taxon>Tracheophyta</taxon>
        <taxon>Spermatophyta</taxon>
        <taxon>Magnoliopsida</taxon>
        <taxon>eudicotyledons</taxon>
        <taxon>Gunneridae</taxon>
        <taxon>Pentapetalae</taxon>
        <taxon>asterids</taxon>
        <taxon>campanulids</taxon>
        <taxon>Asterales</taxon>
        <taxon>Asteraceae</taxon>
        <taxon>Asteroideae</taxon>
        <taxon>Anthemideae</taxon>
        <taxon>Anthemidinae</taxon>
        <taxon>Tanacetum</taxon>
    </lineage>
</organism>
<protein>
    <submittedName>
        <fullName evidence="2">Uncharacterized protein</fullName>
    </submittedName>
</protein>
<dbReference type="EMBL" id="BKCJ011361136">
    <property type="protein sequence ID" value="GFD25488.1"/>
    <property type="molecule type" value="Genomic_DNA"/>
</dbReference>
<gene>
    <name evidence="2" type="ORF">Tci_897457</name>
</gene>
<dbReference type="AlphaFoldDB" id="A0A699UVW5"/>
<proteinExistence type="predicted"/>
<name>A0A699UVW5_TANCI</name>
<sequence length="156" mass="18250">MPHPAHQVLWHLIMRKSQIDVLSHKIGLESVEARLVVYQQNENVFEEDIKLLKVDVMLRDNALVELRKKFEKDEKKRDDLKLTLEKFQTSSKNLSKLLESQISDKTGLGYDSQVFDRQVFDCEELSRYELDDSVPTSPENDRYKTGEGYHVVPPPY</sequence>
<accession>A0A699UVW5</accession>
<feature type="region of interest" description="Disordered" evidence="1">
    <location>
        <begin position="130"/>
        <end position="156"/>
    </location>
</feature>
<evidence type="ECO:0000256" key="1">
    <source>
        <dbReference type="SAM" id="MobiDB-lite"/>
    </source>
</evidence>
<evidence type="ECO:0000313" key="2">
    <source>
        <dbReference type="EMBL" id="GFD25488.1"/>
    </source>
</evidence>
<reference evidence="2" key="1">
    <citation type="journal article" date="2019" name="Sci. Rep.">
        <title>Draft genome of Tanacetum cinerariifolium, the natural source of mosquito coil.</title>
        <authorList>
            <person name="Yamashiro T."/>
            <person name="Shiraishi A."/>
            <person name="Satake H."/>
            <person name="Nakayama K."/>
        </authorList>
    </citation>
    <scope>NUCLEOTIDE SEQUENCE</scope>
</reference>
<feature type="non-terminal residue" evidence="2">
    <location>
        <position position="156"/>
    </location>
</feature>